<reference evidence="1" key="1">
    <citation type="journal article" date="2021" name="Environ. Microbiol.">
        <title>Gene family expansions and transcriptome signatures uncover fungal adaptations to wood decay.</title>
        <authorList>
            <person name="Hage H."/>
            <person name="Miyauchi S."/>
            <person name="Viragh M."/>
            <person name="Drula E."/>
            <person name="Min B."/>
            <person name="Chaduli D."/>
            <person name="Navarro D."/>
            <person name="Favel A."/>
            <person name="Norest M."/>
            <person name="Lesage-Meessen L."/>
            <person name="Balint B."/>
            <person name="Merenyi Z."/>
            <person name="de Eugenio L."/>
            <person name="Morin E."/>
            <person name="Martinez A.T."/>
            <person name="Baldrian P."/>
            <person name="Stursova M."/>
            <person name="Martinez M.J."/>
            <person name="Novotny C."/>
            <person name="Magnuson J.K."/>
            <person name="Spatafora J.W."/>
            <person name="Maurice S."/>
            <person name="Pangilinan J."/>
            <person name="Andreopoulos W."/>
            <person name="LaButti K."/>
            <person name="Hundley H."/>
            <person name="Na H."/>
            <person name="Kuo A."/>
            <person name="Barry K."/>
            <person name="Lipzen A."/>
            <person name="Henrissat B."/>
            <person name="Riley R."/>
            <person name="Ahrendt S."/>
            <person name="Nagy L.G."/>
            <person name="Grigoriev I.V."/>
            <person name="Martin F."/>
            <person name="Rosso M.N."/>
        </authorList>
    </citation>
    <scope>NUCLEOTIDE SEQUENCE</scope>
    <source>
        <strain evidence="1">CBS 384.51</strain>
    </source>
</reference>
<protein>
    <submittedName>
        <fullName evidence="1">Uncharacterized protein</fullName>
    </submittedName>
</protein>
<dbReference type="Proteomes" id="UP001055072">
    <property type="component" value="Unassembled WGS sequence"/>
</dbReference>
<keyword evidence="2" id="KW-1185">Reference proteome</keyword>
<proteinExistence type="predicted"/>
<comment type="caution">
    <text evidence="1">The sequence shown here is derived from an EMBL/GenBank/DDBJ whole genome shotgun (WGS) entry which is preliminary data.</text>
</comment>
<dbReference type="EMBL" id="MU274919">
    <property type="protein sequence ID" value="KAI0087191.1"/>
    <property type="molecule type" value="Genomic_DNA"/>
</dbReference>
<evidence type="ECO:0000313" key="1">
    <source>
        <dbReference type="EMBL" id="KAI0087191.1"/>
    </source>
</evidence>
<name>A0ACB8TZ13_9APHY</name>
<gene>
    <name evidence="1" type="ORF">BDY19DRAFT_306927</name>
</gene>
<sequence length="174" mass="18839">MARFTHAGAVLSLVVSVLFFAVASHAAVVIPAHGNVAKRHTVPAQFEATNATEHDLTKRYTVDHSKWTYYDAGKGACGGTNKGSDWIVALDAQKFDSGNWCWKSIELFYNGKSAKAQIVDRVSTLDSLQSTSILIHYCSIQCEGCGSGNLDLTTGLFSYFDSLDKGVLYGSYNA</sequence>
<accession>A0ACB8TZ13</accession>
<evidence type="ECO:0000313" key="2">
    <source>
        <dbReference type="Proteomes" id="UP001055072"/>
    </source>
</evidence>
<organism evidence="1 2">
    <name type="scientific">Irpex rosettiformis</name>
    <dbReference type="NCBI Taxonomy" id="378272"/>
    <lineage>
        <taxon>Eukaryota</taxon>
        <taxon>Fungi</taxon>
        <taxon>Dikarya</taxon>
        <taxon>Basidiomycota</taxon>
        <taxon>Agaricomycotina</taxon>
        <taxon>Agaricomycetes</taxon>
        <taxon>Polyporales</taxon>
        <taxon>Irpicaceae</taxon>
        <taxon>Irpex</taxon>
    </lineage>
</organism>